<evidence type="ECO:0000313" key="8">
    <source>
        <dbReference type="EMBL" id="QKF77151.1"/>
    </source>
</evidence>
<dbReference type="InterPro" id="IPR013762">
    <property type="entry name" value="Integrase-like_cat_sf"/>
</dbReference>
<dbReference type="InterPro" id="IPR004107">
    <property type="entry name" value="Integrase_SAM-like_N"/>
</dbReference>
<dbReference type="InterPro" id="IPR011010">
    <property type="entry name" value="DNA_brk_join_enz"/>
</dbReference>
<proteinExistence type="inferred from homology"/>
<dbReference type="GO" id="GO:0015074">
    <property type="term" value="P:DNA integration"/>
    <property type="evidence" value="ECO:0007669"/>
    <property type="project" value="UniProtKB-KW"/>
</dbReference>
<evidence type="ECO:0000259" key="7">
    <source>
        <dbReference type="PROSITE" id="PS51900"/>
    </source>
</evidence>
<dbReference type="Pfam" id="PF02899">
    <property type="entry name" value="Phage_int_SAM_1"/>
    <property type="match status" value="1"/>
</dbReference>
<dbReference type="PANTHER" id="PTHR30349:SF64">
    <property type="entry name" value="PROPHAGE INTEGRASE INTD-RELATED"/>
    <property type="match status" value="1"/>
</dbReference>
<dbReference type="InterPro" id="IPR010998">
    <property type="entry name" value="Integrase_recombinase_N"/>
</dbReference>
<evidence type="ECO:0000256" key="5">
    <source>
        <dbReference type="PROSITE-ProRule" id="PRU01248"/>
    </source>
</evidence>
<dbReference type="GO" id="GO:0003677">
    <property type="term" value="F:DNA binding"/>
    <property type="evidence" value="ECO:0007669"/>
    <property type="project" value="UniProtKB-UniRule"/>
</dbReference>
<accession>A0AAE7E6M7</accession>
<organism evidence="8 9">
    <name type="scientific">Arcobacter defluvii</name>
    <dbReference type="NCBI Taxonomy" id="873191"/>
    <lineage>
        <taxon>Bacteria</taxon>
        <taxon>Pseudomonadati</taxon>
        <taxon>Campylobacterota</taxon>
        <taxon>Epsilonproteobacteria</taxon>
        <taxon>Campylobacterales</taxon>
        <taxon>Arcobacteraceae</taxon>
        <taxon>Arcobacter</taxon>
    </lineage>
</organism>
<sequence>MNKFVSINIDKKDCKGLYLYCDTELKSINTADEATKLIGNIFKLQLKTRVDGKLFKKTFSFNKNKKSFIKALEYVASQRDDLRAKIKIDGTVREIKSNEENTITKKITFLKAVEEYLQLKEVSLRARTLVCYETALLNHCKELHNREITTITTYDIQKVVNALISKGRQPGTIKTFVMTMKGFFTFASDRYNINVNLKKLELPEVDNKVEYKLSLDDTKRIIKVLREYSKIDLGNGEVFYQFEEMKNIFAFSLTGRRISEILSLRFSNFDLDNNSYFIASSDAKGKKKLDFALDEYLLQALKSQARLRKVDFDSKSEVKLFTYNRESARKHFQNLLNSLNLPRLRLHDIRHMLGTTLVQNGVPIQDISRMLGHSSILITEQRYAKTNKEQASRATTAFNKLMED</sequence>
<dbReference type="AlphaFoldDB" id="A0AAE7E6M7"/>
<name>A0AAE7E6M7_9BACT</name>
<dbReference type="PROSITE" id="PS51898">
    <property type="entry name" value="TYR_RECOMBINASE"/>
    <property type="match status" value="1"/>
</dbReference>
<dbReference type="EMBL" id="CP053835">
    <property type="protein sequence ID" value="QKF77151.1"/>
    <property type="molecule type" value="Genomic_DNA"/>
</dbReference>
<feature type="domain" description="Tyr recombinase" evidence="6">
    <location>
        <begin position="208"/>
        <end position="396"/>
    </location>
</feature>
<keyword evidence="4" id="KW-0233">DNA recombination</keyword>
<dbReference type="SUPFAM" id="SSF56349">
    <property type="entry name" value="DNA breaking-rejoining enzymes"/>
    <property type="match status" value="1"/>
</dbReference>
<keyword evidence="3 5" id="KW-0238">DNA-binding</keyword>
<dbReference type="GO" id="GO:0006310">
    <property type="term" value="P:DNA recombination"/>
    <property type="evidence" value="ECO:0007669"/>
    <property type="project" value="UniProtKB-KW"/>
</dbReference>
<evidence type="ECO:0000256" key="1">
    <source>
        <dbReference type="ARBA" id="ARBA00008857"/>
    </source>
</evidence>
<comment type="similarity">
    <text evidence="1">Belongs to the 'phage' integrase family.</text>
</comment>
<dbReference type="PROSITE" id="PS51900">
    <property type="entry name" value="CB"/>
    <property type="match status" value="1"/>
</dbReference>
<keyword evidence="9" id="KW-1185">Reference proteome</keyword>
<gene>
    <name evidence="8" type="ORF">ADFLV_1117</name>
</gene>
<dbReference type="KEGG" id="adz:ADFLV_1117"/>
<dbReference type="CDD" id="cd00796">
    <property type="entry name" value="INT_Rci_Hp1_C"/>
    <property type="match status" value="1"/>
</dbReference>
<dbReference type="Pfam" id="PF00589">
    <property type="entry name" value="Phage_integrase"/>
    <property type="match status" value="1"/>
</dbReference>
<evidence type="ECO:0000313" key="9">
    <source>
        <dbReference type="Proteomes" id="UP000503313"/>
    </source>
</evidence>
<dbReference type="InterPro" id="IPR002104">
    <property type="entry name" value="Integrase_catalytic"/>
</dbReference>
<evidence type="ECO:0000256" key="2">
    <source>
        <dbReference type="ARBA" id="ARBA00022908"/>
    </source>
</evidence>
<dbReference type="Gene3D" id="1.10.150.130">
    <property type="match status" value="1"/>
</dbReference>
<dbReference type="InterPro" id="IPR050090">
    <property type="entry name" value="Tyrosine_recombinase_XerCD"/>
</dbReference>
<evidence type="ECO:0000259" key="6">
    <source>
        <dbReference type="PROSITE" id="PS51898"/>
    </source>
</evidence>
<dbReference type="PANTHER" id="PTHR30349">
    <property type="entry name" value="PHAGE INTEGRASE-RELATED"/>
    <property type="match status" value="1"/>
</dbReference>
<dbReference type="InterPro" id="IPR044068">
    <property type="entry name" value="CB"/>
</dbReference>
<feature type="domain" description="Core-binding (CB)" evidence="7">
    <location>
        <begin position="107"/>
        <end position="188"/>
    </location>
</feature>
<protein>
    <submittedName>
        <fullName evidence="8">Site-specific tyrosine recombinase, phage integrase family (INT_Rci_Hp1_C domain)</fullName>
    </submittedName>
</protein>
<dbReference type="Gene3D" id="1.10.443.10">
    <property type="entry name" value="Intergrase catalytic core"/>
    <property type="match status" value="1"/>
</dbReference>
<evidence type="ECO:0000256" key="4">
    <source>
        <dbReference type="ARBA" id="ARBA00023172"/>
    </source>
</evidence>
<keyword evidence="2" id="KW-0229">DNA integration</keyword>
<dbReference type="RefSeq" id="WP_129011124.1">
    <property type="nucleotide sequence ID" value="NZ_CP053835.1"/>
</dbReference>
<dbReference type="Proteomes" id="UP000503313">
    <property type="component" value="Chromosome"/>
</dbReference>
<reference evidence="8 9" key="1">
    <citation type="submission" date="2020-05" db="EMBL/GenBank/DDBJ databases">
        <title>Complete genome sequencing of Campylobacter and Arcobacter type strains.</title>
        <authorList>
            <person name="Miller W.G."/>
            <person name="Yee E."/>
        </authorList>
    </citation>
    <scope>NUCLEOTIDE SEQUENCE [LARGE SCALE GENOMIC DNA]</scope>
    <source>
        <strain evidence="8 9">LMG 25694</strain>
    </source>
</reference>
<evidence type="ECO:0000256" key="3">
    <source>
        <dbReference type="ARBA" id="ARBA00023125"/>
    </source>
</evidence>